<dbReference type="GO" id="GO:0008526">
    <property type="term" value="F:phosphatidylinositol transfer activity"/>
    <property type="evidence" value="ECO:0007669"/>
    <property type="project" value="TreeGrafter"/>
</dbReference>
<organism evidence="3 4">
    <name type="scientific">Parasponia andersonii</name>
    <name type="common">Sponia andersonii</name>
    <dbReference type="NCBI Taxonomy" id="3476"/>
    <lineage>
        <taxon>Eukaryota</taxon>
        <taxon>Viridiplantae</taxon>
        <taxon>Streptophyta</taxon>
        <taxon>Embryophyta</taxon>
        <taxon>Tracheophyta</taxon>
        <taxon>Spermatophyta</taxon>
        <taxon>Magnoliopsida</taxon>
        <taxon>eudicotyledons</taxon>
        <taxon>Gunneridae</taxon>
        <taxon>Pentapetalae</taxon>
        <taxon>rosids</taxon>
        <taxon>fabids</taxon>
        <taxon>Rosales</taxon>
        <taxon>Cannabaceae</taxon>
        <taxon>Parasponia</taxon>
    </lineage>
</organism>
<dbReference type="OrthoDB" id="75724at2759"/>
<dbReference type="SMART" id="SM01100">
    <property type="entry name" value="CRAL_TRIO_N"/>
    <property type="match status" value="1"/>
</dbReference>
<name>A0A2P5CKM3_PARAD</name>
<dbReference type="SUPFAM" id="SSF52087">
    <property type="entry name" value="CRAL/TRIO domain"/>
    <property type="match status" value="1"/>
</dbReference>
<gene>
    <name evidence="3" type="ORF">PanWU01x14_145190</name>
</gene>
<comment type="caution">
    <text evidence="3">The sequence shown here is derived from an EMBL/GenBank/DDBJ whole genome shotgun (WGS) entry which is preliminary data.</text>
</comment>
<dbReference type="Gene3D" id="3.40.525.10">
    <property type="entry name" value="CRAL-TRIO lipid binding domain"/>
    <property type="match status" value="1"/>
</dbReference>
<dbReference type="InterPro" id="IPR001251">
    <property type="entry name" value="CRAL-TRIO_dom"/>
</dbReference>
<dbReference type="InterPro" id="IPR036865">
    <property type="entry name" value="CRAL-TRIO_dom_sf"/>
</dbReference>
<dbReference type="Proteomes" id="UP000237105">
    <property type="component" value="Unassembled WGS sequence"/>
</dbReference>
<dbReference type="PROSITE" id="PS50191">
    <property type="entry name" value="CRAL_TRIO"/>
    <property type="match status" value="1"/>
</dbReference>
<dbReference type="Pfam" id="PF00650">
    <property type="entry name" value="CRAL_TRIO"/>
    <property type="match status" value="1"/>
</dbReference>
<dbReference type="InterPro" id="IPR052578">
    <property type="entry name" value="PI_Transfer_CRAL-TRIO"/>
</dbReference>
<evidence type="ECO:0000256" key="1">
    <source>
        <dbReference type="SAM" id="MobiDB-lite"/>
    </source>
</evidence>
<dbReference type="SUPFAM" id="SSF46938">
    <property type="entry name" value="CRAL/TRIO N-terminal domain"/>
    <property type="match status" value="1"/>
</dbReference>
<proteinExistence type="predicted"/>
<evidence type="ECO:0000259" key="2">
    <source>
        <dbReference type="PROSITE" id="PS50191"/>
    </source>
</evidence>
<dbReference type="PANTHER" id="PTHR45824:SF6">
    <property type="entry name" value="F16L1.9 PROTEIN"/>
    <property type="match status" value="1"/>
</dbReference>
<sequence length="346" mass="39322">MSSSLNKSSSNGYEKIFSSEDQQVKVNEVRRLIGTLPDKLSIYCSDASICRYLRARNWNVKKATKMLKDTLKWRSEYKPEEIRWEEVAQEAETGKIYRSNYIDKHGRAVLVMRPSFEVSSFPPRIRSVINSKSTKGQIRYLVYCMENAILNLPSDQEQMVWLIDFQGFNLSHISVKVTRETAHVLQDHYPERLGLAILYNPPKFFEPFWTVVKPFLEPKTRNKVKFVYSDDLNTKKIMEDLFDMNQLESAFGGNDNTGFDLNKYAERMKEDDKKMPAFWTPGNHPSAAALNDAPSLDSIKLDADADASDDDKSNGSLSQGTGSEVVSVDHNLVAAAGSRNPTEEGH</sequence>
<dbReference type="PRINTS" id="PR00180">
    <property type="entry name" value="CRETINALDHBP"/>
</dbReference>
<accession>A0A2P5CKM3</accession>
<dbReference type="AlphaFoldDB" id="A0A2P5CKM3"/>
<dbReference type="Pfam" id="PF03765">
    <property type="entry name" value="CRAL_TRIO_N"/>
    <property type="match status" value="1"/>
</dbReference>
<feature type="compositionally biased region" description="Polar residues" evidence="1">
    <location>
        <begin position="314"/>
        <end position="324"/>
    </location>
</feature>
<dbReference type="InterPro" id="IPR011074">
    <property type="entry name" value="CRAL/TRIO_N_dom"/>
</dbReference>
<protein>
    <submittedName>
        <fullName evidence="3">Cellular retinaldehyde binding/alpha-tocopherol transport</fullName>
    </submittedName>
</protein>
<dbReference type="CDD" id="cd00170">
    <property type="entry name" value="SEC14"/>
    <property type="match status" value="1"/>
</dbReference>
<dbReference type="InterPro" id="IPR036273">
    <property type="entry name" value="CRAL/TRIO_N_dom_sf"/>
</dbReference>
<dbReference type="FunFam" id="3.40.525.10:FF:000008">
    <property type="entry name" value="Phosphatidylinositol transfer protein 3"/>
    <property type="match status" value="1"/>
</dbReference>
<dbReference type="PANTHER" id="PTHR45824">
    <property type="entry name" value="GH16843P"/>
    <property type="match status" value="1"/>
</dbReference>
<dbReference type="SMART" id="SM00516">
    <property type="entry name" value="SEC14"/>
    <property type="match status" value="1"/>
</dbReference>
<feature type="domain" description="CRAL-TRIO" evidence="2">
    <location>
        <begin position="84"/>
        <end position="259"/>
    </location>
</feature>
<dbReference type="EMBL" id="JXTB01000120">
    <property type="protein sequence ID" value="PON61603.1"/>
    <property type="molecule type" value="Genomic_DNA"/>
</dbReference>
<reference evidence="4" key="1">
    <citation type="submission" date="2016-06" db="EMBL/GenBank/DDBJ databases">
        <title>Parallel loss of symbiosis genes in relatives of nitrogen-fixing non-legume Parasponia.</title>
        <authorList>
            <person name="Van Velzen R."/>
            <person name="Holmer R."/>
            <person name="Bu F."/>
            <person name="Rutten L."/>
            <person name="Van Zeijl A."/>
            <person name="Liu W."/>
            <person name="Santuari L."/>
            <person name="Cao Q."/>
            <person name="Sharma T."/>
            <person name="Shen D."/>
            <person name="Roswanjaya Y."/>
            <person name="Wardhani T."/>
            <person name="Kalhor M.S."/>
            <person name="Jansen J."/>
            <person name="Van den Hoogen J."/>
            <person name="Gungor B."/>
            <person name="Hartog M."/>
            <person name="Hontelez J."/>
            <person name="Verver J."/>
            <person name="Yang W.-C."/>
            <person name="Schijlen E."/>
            <person name="Repin R."/>
            <person name="Schilthuizen M."/>
            <person name="Schranz E."/>
            <person name="Heidstra R."/>
            <person name="Miyata K."/>
            <person name="Fedorova E."/>
            <person name="Kohlen W."/>
            <person name="Bisseling T."/>
            <person name="Smit S."/>
            <person name="Geurts R."/>
        </authorList>
    </citation>
    <scope>NUCLEOTIDE SEQUENCE [LARGE SCALE GENOMIC DNA]</scope>
    <source>
        <strain evidence="4">cv. WU1-14</strain>
    </source>
</reference>
<keyword evidence="4" id="KW-1185">Reference proteome</keyword>
<feature type="region of interest" description="Disordered" evidence="1">
    <location>
        <begin position="300"/>
        <end position="346"/>
    </location>
</feature>
<evidence type="ECO:0000313" key="3">
    <source>
        <dbReference type="EMBL" id="PON61603.1"/>
    </source>
</evidence>
<evidence type="ECO:0000313" key="4">
    <source>
        <dbReference type="Proteomes" id="UP000237105"/>
    </source>
</evidence>